<accession>A0A5J9TBF1</accession>
<dbReference type="Proteomes" id="UP000324897">
    <property type="component" value="Chromosome 3"/>
</dbReference>
<comment type="caution">
    <text evidence="2">The sequence shown here is derived from an EMBL/GenBank/DDBJ whole genome shotgun (WGS) entry which is preliminary data.</text>
</comment>
<gene>
    <name evidence="2" type="ORF">EJB05_41935</name>
</gene>
<reference evidence="2 3" key="1">
    <citation type="journal article" date="2019" name="Sci. Rep.">
        <title>A high-quality genome of Eragrostis curvula grass provides insights into Poaceae evolution and supports new strategies to enhance forage quality.</title>
        <authorList>
            <person name="Carballo J."/>
            <person name="Santos B.A.C.M."/>
            <person name="Zappacosta D."/>
            <person name="Garbus I."/>
            <person name="Selva J.P."/>
            <person name="Gallo C.A."/>
            <person name="Diaz A."/>
            <person name="Albertini E."/>
            <person name="Caccamo M."/>
            <person name="Echenique V."/>
        </authorList>
    </citation>
    <scope>NUCLEOTIDE SEQUENCE [LARGE SCALE GENOMIC DNA]</scope>
    <source>
        <strain evidence="3">cv. Victoria</strain>
        <tissue evidence="2">Leaf</tissue>
    </source>
</reference>
<name>A0A5J9TBF1_9POAL</name>
<dbReference type="Gramene" id="TVU08527">
    <property type="protein sequence ID" value="TVU08527"/>
    <property type="gene ID" value="EJB05_41935"/>
</dbReference>
<protein>
    <submittedName>
        <fullName evidence="2">Uncharacterized protein</fullName>
    </submittedName>
</protein>
<sequence length="74" mass="7583">MADCGDGVAVPGDRERLQKLFLAVARVLMLCGAVSMAGSPGGNAGQAFLCLLLWLLVVCFLAFGAAAGRFPRAA</sequence>
<keyword evidence="1" id="KW-1133">Transmembrane helix</keyword>
<feature type="transmembrane region" description="Helical" evidence="1">
    <location>
        <begin position="20"/>
        <end position="38"/>
    </location>
</feature>
<feature type="transmembrane region" description="Helical" evidence="1">
    <location>
        <begin position="44"/>
        <end position="68"/>
    </location>
</feature>
<keyword evidence="3" id="KW-1185">Reference proteome</keyword>
<evidence type="ECO:0000313" key="3">
    <source>
        <dbReference type="Proteomes" id="UP000324897"/>
    </source>
</evidence>
<dbReference type="AlphaFoldDB" id="A0A5J9TBF1"/>
<feature type="non-terminal residue" evidence="2">
    <location>
        <position position="1"/>
    </location>
</feature>
<evidence type="ECO:0000313" key="2">
    <source>
        <dbReference type="EMBL" id="TVU08527.1"/>
    </source>
</evidence>
<organism evidence="2 3">
    <name type="scientific">Eragrostis curvula</name>
    <name type="common">weeping love grass</name>
    <dbReference type="NCBI Taxonomy" id="38414"/>
    <lineage>
        <taxon>Eukaryota</taxon>
        <taxon>Viridiplantae</taxon>
        <taxon>Streptophyta</taxon>
        <taxon>Embryophyta</taxon>
        <taxon>Tracheophyta</taxon>
        <taxon>Spermatophyta</taxon>
        <taxon>Magnoliopsida</taxon>
        <taxon>Liliopsida</taxon>
        <taxon>Poales</taxon>
        <taxon>Poaceae</taxon>
        <taxon>PACMAD clade</taxon>
        <taxon>Chloridoideae</taxon>
        <taxon>Eragrostideae</taxon>
        <taxon>Eragrostidinae</taxon>
        <taxon>Eragrostis</taxon>
    </lineage>
</organism>
<keyword evidence="1" id="KW-0812">Transmembrane</keyword>
<keyword evidence="1" id="KW-0472">Membrane</keyword>
<dbReference type="EMBL" id="RWGY01000039">
    <property type="protein sequence ID" value="TVU08527.1"/>
    <property type="molecule type" value="Genomic_DNA"/>
</dbReference>
<evidence type="ECO:0000256" key="1">
    <source>
        <dbReference type="SAM" id="Phobius"/>
    </source>
</evidence>
<proteinExistence type="predicted"/>